<dbReference type="Pfam" id="PF11747">
    <property type="entry name" value="RebB"/>
    <property type="match status" value="1"/>
</dbReference>
<proteinExistence type="predicted"/>
<dbReference type="RefSeq" id="WP_382173121.1">
    <property type="nucleotide sequence ID" value="NZ_JBHRXX010000003.1"/>
</dbReference>
<gene>
    <name evidence="1" type="ORF">ACFOPI_08995</name>
</gene>
<organism evidence="1 2">
    <name type="scientific">Hydrogenophaga luteola</name>
    <dbReference type="NCBI Taxonomy" id="1591122"/>
    <lineage>
        <taxon>Bacteria</taxon>
        <taxon>Pseudomonadati</taxon>
        <taxon>Pseudomonadota</taxon>
        <taxon>Betaproteobacteria</taxon>
        <taxon>Burkholderiales</taxon>
        <taxon>Comamonadaceae</taxon>
        <taxon>Hydrogenophaga</taxon>
    </lineage>
</organism>
<keyword evidence="2" id="KW-1185">Reference proteome</keyword>
<evidence type="ECO:0000313" key="2">
    <source>
        <dbReference type="Proteomes" id="UP001595729"/>
    </source>
</evidence>
<evidence type="ECO:0000313" key="1">
    <source>
        <dbReference type="EMBL" id="MFC3683726.1"/>
    </source>
</evidence>
<accession>A0ABV7W1P5</accession>
<dbReference type="Proteomes" id="UP001595729">
    <property type="component" value="Unassembled WGS sequence"/>
</dbReference>
<protein>
    <submittedName>
        <fullName evidence="1">RebB family R body protein</fullName>
    </submittedName>
</protein>
<comment type="caution">
    <text evidence="1">The sequence shown here is derived from an EMBL/GenBank/DDBJ whole genome shotgun (WGS) entry which is preliminary data.</text>
</comment>
<name>A0ABV7W1P5_9BURK</name>
<dbReference type="EMBL" id="JBHRXX010000003">
    <property type="protein sequence ID" value="MFC3683726.1"/>
    <property type="molecule type" value="Genomic_DNA"/>
</dbReference>
<sequence>MARSAPLSLAQAPAMAMGMTYLAMADSISLAMQNAVSNQQRGQVTAAAAVNQTLVLIIKLGANPK</sequence>
<dbReference type="InterPro" id="IPR021070">
    <property type="entry name" value="Killing_trait_RebB"/>
</dbReference>
<reference evidence="2" key="1">
    <citation type="journal article" date="2019" name="Int. J. Syst. Evol. Microbiol.">
        <title>The Global Catalogue of Microorganisms (GCM) 10K type strain sequencing project: providing services to taxonomists for standard genome sequencing and annotation.</title>
        <authorList>
            <consortium name="The Broad Institute Genomics Platform"/>
            <consortium name="The Broad Institute Genome Sequencing Center for Infectious Disease"/>
            <person name="Wu L."/>
            <person name="Ma J."/>
        </authorList>
    </citation>
    <scope>NUCLEOTIDE SEQUENCE [LARGE SCALE GENOMIC DNA]</scope>
    <source>
        <strain evidence="2">KCTC 42501</strain>
    </source>
</reference>